<dbReference type="RefSeq" id="WP_057782590.1">
    <property type="nucleotide sequence ID" value="NZ_JAGGJQ010000001.1"/>
</dbReference>
<protein>
    <submittedName>
        <fullName evidence="1">Uncharacterized protein</fullName>
    </submittedName>
</protein>
<proteinExistence type="predicted"/>
<reference evidence="1" key="1">
    <citation type="submission" date="2021-03" db="EMBL/GenBank/DDBJ databases">
        <title>Genomic Encyclopedia of Type Strains, Phase IV (KMG-IV): sequencing the most valuable type-strain genomes for metagenomic binning, comparative biology and taxonomic classification.</title>
        <authorList>
            <person name="Goeker M."/>
        </authorList>
    </citation>
    <scope>NUCLEOTIDE SEQUENCE</scope>
    <source>
        <strain evidence="1">DSM 15523</strain>
        <strain evidence="2 4">DSM 16476</strain>
    </source>
</reference>
<keyword evidence="4" id="KW-1185">Reference proteome</keyword>
<evidence type="ECO:0000313" key="2">
    <source>
        <dbReference type="EMBL" id="MDQ0335036.1"/>
    </source>
</evidence>
<evidence type="ECO:0000313" key="4">
    <source>
        <dbReference type="Proteomes" id="UP001231587"/>
    </source>
</evidence>
<sequence length="111" mass="13085">MYKAIGLNTTYNTDVLSAAVEYDFLNAFIFKMDYELEIFEHKDQAVYNTFDNANASLFYQRENSSWGFEIGAHNMFNTTFRQGNSFSNYLISDSKTYIMPRMLLFKVQYKL</sequence>
<accession>A0A9X0YKD8</accession>
<dbReference type="OrthoDB" id="603275at2"/>
<evidence type="ECO:0000313" key="3">
    <source>
        <dbReference type="Proteomes" id="UP001138672"/>
    </source>
</evidence>
<organism evidence="1 3">
    <name type="scientific">Formosa algae</name>
    <dbReference type="NCBI Taxonomy" id="225843"/>
    <lineage>
        <taxon>Bacteria</taxon>
        <taxon>Pseudomonadati</taxon>
        <taxon>Bacteroidota</taxon>
        <taxon>Flavobacteriia</taxon>
        <taxon>Flavobacteriales</taxon>
        <taxon>Flavobacteriaceae</taxon>
        <taxon>Formosa</taxon>
    </lineage>
</organism>
<name>A0A9X0YKD8_9FLAO</name>
<comment type="caution">
    <text evidence="1">The sequence shown here is derived from an EMBL/GenBank/DDBJ whole genome shotgun (WGS) entry which is preliminary data.</text>
</comment>
<evidence type="ECO:0000313" key="1">
    <source>
        <dbReference type="EMBL" id="MBP1838536.1"/>
    </source>
</evidence>
<dbReference type="AlphaFoldDB" id="A0A9X0YKD8"/>
<dbReference type="EMBL" id="JAGGJQ010000001">
    <property type="protein sequence ID" value="MBP1838536.1"/>
    <property type="molecule type" value="Genomic_DNA"/>
</dbReference>
<dbReference type="Proteomes" id="UP001231587">
    <property type="component" value="Unassembled WGS sequence"/>
</dbReference>
<gene>
    <name evidence="1" type="ORF">J2Z56_000432</name>
    <name evidence="2" type="ORF">J2Z57_001482</name>
</gene>
<dbReference type="EMBL" id="JAUSUU010000004">
    <property type="protein sequence ID" value="MDQ0335036.1"/>
    <property type="molecule type" value="Genomic_DNA"/>
</dbReference>
<dbReference type="Proteomes" id="UP001138672">
    <property type="component" value="Unassembled WGS sequence"/>
</dbReference>